<evidence type="ECO:0000256" key="1">
    <source>
        <dbReference type="ARBA" id="ARBA00022670"/>
    </source>
</evidence>
<dbReference type="GO" id="GO:0004252">
    <property type="term" value="F:serine-type endopeptidase activity"/>
    <property type="evidence" value="ECO:0007669"/>
    <property type="project" value="InterPro"/>
</dbReference>
<dbReference type="RefSeq" id="WP_106715792.1">
    <property type="nucleotide sequence ID" value="NZ_JACHXT010000004.1"/>
</dbReference>
<organism evidence="6 7">
    <name type="scientific">Phyllobacterium endophyticum</name>
    <dbReference type="NCBI Taxonomy" id="1149773"/>
    <lineage>
        <taxon>Bacteria</taxon>
        <taxon>Pseudomonadati</taxon>
        <taxon>Pseudomonadota</taxon>
        <taxon>Alphaproteobacteria</taxon>
        <taxon>Hyphomicrobiales</taxon>
        <taxon>Phyllobacteriaceae</taxon>
        <taxon>Phyllobacterium</taxon>
    </lineage>
</organism>
<evidence type="ECO:0000313" key="6">
    <source>
        <dbReference type="EMBL" id="PSH60475.1"/>
    </source>
</evidence>
<dbReference type="AlphaFoldDB" id="A0A2P7B1X0"/>
<dbReference type="InterPro" id="IPR051167">
    <property type="entry name" value="Prolyl_oligopep/macrocyclase"/>
</dbReference>
<gene>
    <name evidence="6" type="ORF">CU100_07315</name>
</gene>
<protein>
    <submittedName>
        <fullName evidence="6">S9 family peptidase</fullName>
    </submittedName>
</protein>
<evidence type="ECO:0000313" key="7">
    <source>
        <dbReference type="Proteomes" id="UP000241158"/>
    </source>
</evidence>
<feature type="domain" description="Peptidase S9 prolyl oligopeptidase catalytic" evidence="4">
    <location>
        <begin position="492"/>
        <end position="694"/>
    </location>
</feature>
<reference evidence="7" key="1">
    <citation type="submission" date="2017-11" db="EMBL/GenBank/DDBJ databases">
        <authorList>
            <person name="Kuznetsova I."/>
            <person name="Sazanova A."/>
            <person name="Chirak E."/>
            <person name="Safronova V."/>
            <person name="Willems A."/>
        </authorList>
    </citation>
    <scope>NUCLEOTIDE SEQUENCE [LARGE SCALE GENOMIC DNA]</scope>
    <source>
        <strain evidence="7">PEPV15</strain>
    </source>
</reference>
<accession>A0A2P7B1X0</accession>
<dbReference type="EMBL" id="PGGN01000001">
    <property type="protein sequence ID" value="PSH60475.1"/>
    <property type="molecule type" value="Genomic_DNA"/>
</dbReference>
<evidence type="ECO:0000259" key="5">
    <source>
        <dbReference type="Pfam" id="PF02897"/>
    </source>
</evidence>
<dbReference type="Gene3D" id="3.40.50.1820">
    <property type="entry name" value="alpha/beta hydrolase"/>
    <property type="match status" value="1"/>
</dbReference>
<dbReference type="Pfam" id="PF00326">
    <property type="entry name" value="Peptidase_S9"/>
    <property type="match status" value="1"/>
</dbReference>
<keyword evidence="7" id="KW-1185">Reference proteome</keyword>
<dbReference type="GO" id="GO:0070012">
    <property type="term" value="F:oligopeptidase activity"/>
    <property type="evidence" value="ECO:0007669"/>
    <property type="project" value="TreeGrafter"/>
</dbReference>
<dbReference type="InterPro" id="IPR023302">
    <property type="entry name" value="Pept_S9A_N"/>
</dbReference>
<dbReference type="GO" id="GO:0006508">
    <property type="term" value="P:proteolysis"/>
    <property type="evidence" value="ECO:0007669"/>
    <property type="project" value="UniProtKB-KW"/>
</dbReference>
<dbReference type="Pfam" id="PF02897">
    <property type="entry name" value="Peptidase_S9_N"/>
    <property type="match status" value="1"/>
</dbReference>
<dbReference type="PANTHER" id="PTHR42881:SF13">
    <property type="entry name" value="PROLYL ENDOPEPTIDASE"/>
    <property type="match status" value="1"/>
</dbReference>
<dbReference type="InterPro" id="IPR002470">
    <property type="entry name" value="Peptidase_S9A"/>
</dbReference>
<dbReference type="OrthoDB" id="9801421at2"/>
<keyword evidence="1" id="KW-0645">Protease</keyword>
<dbReference type="Proteomes" id="UP000241158">
    <property type="component" value="Unassembled WGS sequence"/>
</dbReference>
<sequence length="697" mass="75894">MLDATLLGNLPTIAQPDDDPYLWLEEIHGEKALHWANARSAETIARFATPRFEGERDTLAALLDRPDKVPGISRLGGYVYNVWNDADNPRGLWRRTTLESYRTEEPVWDVLLDLDALAGAEGEDWVWAGASIEPRDAGRERVIISLSRGGSDASVNREYDLVTRSFVADGFILPEAKGGVSWIDRDTVLLQSTLGEGMATRAGYPRSVRLWRRGTDPLVAPVIFGADAASLGAGAHIDRTVEEPRIWFSEYRSMLDGDIWLGDLSGPQQKIDIPTDAGMSAFGDRLLLNPRRPYAAGDVVFSGDSLISISLSAFLEGRGNFELLFEPEERKILLGHFWNKGNLILAVLDNLIHRYEILIPSAIGWKRRPIDVLPCHGTVHIGPLDTDFKESNGDILVSVQDPLTPAQLQLLNIADPANLAAPVLLKSSPAGFDASGLVVTRHEAISVDGVKIPYTQVGPAGETGNAPVHLYGYGGFGVVMESGYNIGVGKLWLEQGGTHVIANIRGGGEFGVPWHEAGRRAGKKLSHDDFAAVAADLVRRGVTIPQRIAAQGGSNGGLLIANMLTRYPEHFGALLCTVPVLDLRRFSKLLAGASWIDEFGDPDNPDDWAFMQQISAYHTAEAGHPYPPILIATTLKDDRVHPGHARKMAAKLQHLGYPAHYYEQATGGHGSGKDNQETASFIALGYAFLRDAIGWTP</sequence>
<dbReference type="InterPro" id="IPR029058">
    <property type="entry name" value="AB_hydrolase_fold"/>
</dbReference>
<evidence type="ECO:0000256" key="3">
    <source>
        <dbReference type="ARBA" id="ARBA00022825"/>
    </source>
</evidence>
<keyword evidence="2" id="KW-0378">Hydrolase</keyword>
<dbReference type="Gene3D" id="2.130.10.120">
    <property type="entry name" value="Prolyl oligopeptidase, N-terminal domain"/>
    <property type="match status" value="1"/>
</dbReference>
<feature type="domain" description="Peptidase S9A N-terminal" evidence="5">
    <location>
        <begin position="19"/>
        <end position="236"/>
    </location>
</feature>
<dbReference type="PRINTS" id="PR00862">
    <property type="entry name" value="PROLIGOPTASE"/>
</dbReference>
<evidence type="ECO:0000256" key="2">
    <source>
        <dbReference type="ARBA" id="ARBA00022801"/>
    </source>
</evidence>
<proteinExistence type="predicted"/>
<dbReference type="SUPFAM" id="SSF50993">
    <property type="entry name" value="Peptidase/esterase 'gauge' domain"/>
    <property type="match status" value="1"/>
</dbReference>
<evidence type="ECO:0000259" key="4">
    <source>
        <dbReference type="Pfam" id="PF00326"/>
    </source>
</evidence>
<dbReference type="InterPro" id="IPR001375">
    <property type="entry name" value="Peptidase_S9_cat"/>
</dbReference>
<name>A0A2P7B1X0_9HYPH</name>
<comment type="caution">
    <text evidence="6">The sequence shown here is derived from an EMBL/GenBank/DDBJ whole genome shotgun (WGS) entry which is preliminary data.</text>
</comment>
<dbReference type="PANTHER" id="PTHR42881">
    <property type="entry name" value="PROLYL ENDOPEPTIDASE"/>
    <property type="match status" value="1"/>
</dbReference>
<dbReference type="SUPFAM" id="SSF53474">
    <property type="entry name" value="alpha/beta-Hydrolases"/>
    <property type="match status" value="1"/>
</dbReference>
<keyword evidence="3" id="KW-0720">Serine protease</keyword>
<dbReference type="GO" id="GO:0005829">
    <property type="term" value="C:cytosol"/>
    <property type="evidence" value="ECO:0007669"/>
    <property type="project" value="TreeGrafter"/>
</dbReference>